<evidence type="ECO:0000256" key="6">
    <source>
        <dbReference type="SAM" id="Phobius"/>
    </source>
</evidence>
<sequence>MQRPLHRKVEAGGAMAPQPGSSAVAVDVACRSLDMPRHRRSYKHKDLILSLTDDASSKPIDSHRSKLLSVPRSRKDHAISSSWIDIKMGRLTETSSADSMLEQRASTGAIGQSGINTPSQQSTHTLRKWLSLSTLVLFTTATSIVSQRSRSVGPDKQYSIATSVFLSELLKFLLGFALATVARDPSPTSDTARLPLFSADDPEGSEKLAREAQSSRLAAAPPSLWAKARRAWNEVYCASTWMMGVPALIYVCQNMLQLAANSHLSPVAYQGLSQLKLITAALISVFVFGRPLSKRQWTCLPVLLLGVVFLTQKKAPSHEEVAEAASLLREVPTDSPFGRKVGSSSTSLSTNLMAQAASMLLEDASAQLAIGTACVVLACVCGSFAGVYIETKLKSSMSVALSVRNAQLASFALVTAGVAVVLEMMQKGEWAPLRNFSTLAWITVLLRGGSGYVVSATLRYADTIMKGFATSMAIITTIALESLLSSRLPTLAQLTGGALVMASTYNYVRLSATAKE</sequence>
<dbReference type="HOGENOM" id="CLU_040308_0_0_1"/>
<dbReference type="GO" id="GO:0000139">
    <property type="term" value="C:Golgi membrane"/>
    <property type="evidence" value="ECO:0007669"/>
    <property type="project" value="InterPro"/>
</dbReference>
<dbReference type="PANTHER" id="PTHR10231">
    <property type="entry name" value="NUCLEOTIDE-SUGAR TRANSMEMBRANE TRANSPORTER"/>
    <property type="match status" value="1"/>
</dbReference>
<evidence type="ECO:0000313" key="7">
    <source>
        <dbReference type="EMBL" id="GAK66961.1"/>
    </source>
</evidence>
<evidence type="ECO:0000256" key="5">
    <source>
        <dbReference type="SAM" id="MobiDB-lite"/>
    </source>
</evidence>
<evidence type="ECO:0000256" key="3">
    <source>
        <dbReference type="ARBA" id="ARBA00022989"/>
    </source>
</evidence>
<dbReference type="InterPro" id="IPR007271">
    <property type="entry name" value="Nuc_sug_transpt"/>
</dbReference>
<dbReference type="AlphaFoldDB" id="A0A081CJW5"/>
<protein>
    <submittedName>
        <fullName evidence="7">Nucleotide-sugar transporter</fullName>
    </submittedName>
</protein>
<name>A0A081CJW5_PSEA2</name>
<keyword evidence="7" id="KW-0813">Transport</keyword>
<feature type="region of interest" description="Disordered" evidence="5">
    <location>
        <begin position="1"/>
        <end position="22"/>
    </location>
</feature>
<evidence type="ECO:0000256" key="4">
    <source>
        <dbReference type="ARBA" id="ARBA00023136"/>
    </source>
</evidence>
<reference evidence="7" key="1">
    <citation type="submission" date="2014-07" db="EMBL/GenBank/DDBJ databases">
        <title>Draft genome sequence of the yeast Pseudozyma antarctica JCM 10317 known as a producer of lipase B which used in a wide range of industrial applications.</title>
        <authorList>
            <person name="Morita T."/>
            <person name="Saika A."/>
            <person name="Koike H."/>
        </authorList>
    </citation>
    <scope>NUCLEOTIDE SEQUENCE</scope>
    <source>
        <strain evidence="7">JCM 10317</strain>
    </source>
</reference>
<evidence type="ECO:0000313" key="8">
    <source>
        <dbReference type="Proteomes" id="UP000053758"/>
    </source>
</evidence>
<keyword evidence="7" id="KW-0762">Sugar transport</keyword>
<keyword evidence="4 6" id="KW-0472">Membrane</keyword>
<feature type="transmembrane region" description="Helical" evidence="6">
    <location>
        <begin position="408"/>
        <end position="426"/>
    </location>
</feature>
<dbReference type="EMBL" id="DF830082">
    <property type="protein sequence ID" value="GAK66961.1"/>
    <property type="molecule type" value="Genomic_DNA"/>
</dbReference>
<comment type="subcellular location">
    <subcellularLocation>
        <location evidence="1">Membrane</location>
        <topology evidence="1">Multi-pass membrane protein</topology>
    </subcellularLocation>
</comment>
<feature type="transmembrane region" description="Helical" evidence="6">
    <location>
        <begin position="368"/>
        <end position="388"/>
    </location>
</feature>
<dbReference type="InterPro" id="IPR037185">
    <property type="entry name" value="EmrE-like"/>
</dbReference>
<keyword evidence="8" id="KW-1185">Reference proteome</keyword>
<evidence type="ECO:0000256" key="2">
    <source>
        <dbReference type="ARBA" id="ARBA00022692"/>
    </source>
</evidence>
<dbReference type="Gene3D" id="1.10.3730.20">
    <property type="match status" value="1"/>
</dbReference>
<keyword evidence="2 6" id="KW-0812">Transmembrane</keyword>
<dbReference type="Pfam" id="PF04142">
    <property type="entry name" value="Nuc_sug_transp"/>
    <property type="match status" value="1"/>
</dbReference>
<gene>
    <name evidence="7" type="ORF">PAN0_015d5186</name>
</gene>
<proteinExistence type="predicted"/>
<dbReference type="SUPFAM" id="SSF103481">
    <property type="entry name" value="Multidrug resistance efflux transporter EmrE"/>
    <property type="match status" value="1"/>
</dbReference>
<accession>A0A081CJW5</accession>
<dbReference type="GO" id="GO:0015165">
    <property type="term" value="F:pyrimidine nucleotide-sugar transmembrane transporter activity"/>
    <property type="evidence" value="ECO:0007669"/>
    <property type="project" value="InterPro"/>
</dbReference>
<keyword evidence="3 6" id="KW-1133">Transmembrane helix</keyword>
<feature type="transmembrane region" description="Helical" evidence="6">
    <location>
        <begin position="438"/>
        <end position="458"/>
    </location>
</feature>
<dbReference type="GeneID" id="26306019"/>
<evidence type="ECO:0000256" key="1">
    <source>
        <dbReference type="ARBA" id="ARBA00004141"/>
    </source>
</evidence>
<organism evidence="7">
    <name type="scientific">Pseudozyma antarctica</name>
    <name type="common">Yeast</name>
    <name type="synonym">Candida antarctica</name>
    <dbReference type="NCBI Taxonomy" id="84753"/>
    <lineage>
        <taxon>Eukaryota</taxon>
        <taxon>Fungi</taxon>
        <taxon>Dikarya</taxon>
        <taxon>Basidiomycota</taxon>
        <taxon>Ustilaginomycotina</taxon>
        <taxon>Ustilaginomycetes</taxon>
        <taxon>Ustilaginales</taxon>
        <taxon>Ustilaginaceae</taxon>
        <taxon>Moesziomyces</taxon>
    </lineage>
</organism>
<dbReference type="Proteomes" id="UP000053758">
    <property type="component" value="Unassembled WGS sequence"/>
</dbReference>
<dbReference type="RefSeq" id="XP_014654981.1">
    <property type="nucleotide sequence ID" value="XM_014799495.1"/>
</dbReference>